<protein>
    <submittedName>
        <fullName evidence="1">Uncharacterized protein</fullName>
    </submittedName>
</protein>
<evidence type="ECO:0000313" key="2">
    <source>
        <dbReference type="Proteomes" id="UP000182798"/>
    </source>
</evidence>
<organism evidence="1 2">
    <name type="scientific">Bathymodiolus thermophilus thioautotrophic gill symbiont</name>
    <dbReference type="NCBI Taxonomy" id="2360"/>
    <lineage>
        <taxon>Bacteria</taxon>
        <taxon>Pseudomonadati</taxon>
        <taxon>Pseudomonadota</taxon>
        <taxon>Gammaproteobacteria</taxon>
        <taxon>sulfur-oxidizing symbionts</taxon>
    </lineage>
</organism>
<sequence length="125" mass="14229">MDNNLKDLLKKNAIYYTLVPSVLVINDPGEIIALENYYPNNNDEELNLSIALSIGSNRLNSKCWISTKIDNATDGSKPLYHSPYNEFKHNGVTYYPYSINTSSYRILGILNLCDGLYKFVKEANR</sequence>
<dbReference type="RefSeq" id="WP_071563432.1">
    <property type="nucleotide sequence ID" value="NZ_MIQH01000280.1"/>
</dbReference>
<gene>
    <name evidence="1" type="ORF">BGC33_06885</name>
</gene>
<accession>A0A1J5TXN5</accession>
<reference evidence="2" key="1">
    <citation type="submission" date="2016-09" db="EMBL/GenBank/DDBJ databases">
        <title>Genome Sequence of Bathymodiolus thermophilus sulfur-oxidizing gill endosymbiont.</title>
        <authorList>
            <person name="Ponnudurai R."/>
            <person name="Kleiner M."/>
            <person name="Sayavedra L."/>
            <person name="Thuermer A."/>
            <person name="Felbeck H."/>
            <person name="Schlueter R."/>
            <person name="Schweder T."/>
            <person name="Markert S."/>
        </authorList>
    </citation>
    <scope>NUCLEOTIDE SEQUENCE [LARGE SCALE GENOMIC DNA]</scope>
    <source>
        <strain evidence="2">BAT/CrabSpa'14</strain>
    </source>
</reference>
<evidence type="ECO:0000313" key="1">
    <source>
        <dbReference type="EMBL" id="OIR25514.1"/>
    </source>
</evidence>
<name>A0A1J5TXN5_9GAMM</name>
<dbReference type="Proteomes" id="UP000182798">
    <property type="component" value="Unassembled WGS sequence"/>
</dbReference>
<dbReference type="AlphaFoldDB" id="A0A1J5TXN5"/>
<proteinExistence type="predicted"/>
<comment type="caution">
    <text evidence="1">The sequence shown here is derived from an EMBL/GenBank/DDBJ whole genome shotgun (WGS) entry which is preliminary data.</text>
</comment>
<dbReference type="EMBL" id="MIQH01000280">
    <property type="protein sequence ID" value="OIR25514.1"/>
    <property type="molecule type" value="Genomic_DNA"/>
</dbReference>